<accession>W9Y3X3</accession>
<sequence>MAPTSAVDGNSVFLYKCLQASQGHGRIDFHAVAAETGLTVGAANKRYQRLREKIERSAAFGTASSQNPEQTPRKPTTTKGNASLKRKADLVKDEELPKASTSIKKEPQDEPAEEEAVIENTVSKRQTRGRRLNYNTSGTFDVDSSRPGSVEDSEDDFKPDGAEIKQEEDEDDLELVSDGAKPASKRVKRNAGASTEASASPKSKSRNSGKKSTIRTPRKSLVVSEATAKCTMQSQNKPLPSIEYSPSATHTPEGDKRYAGLDGDIELKSLQPGTLITLPPKRQAPVWPIMSAGPSAGARSLSASSQDSAGKMLQRELDEADMIRPEDSISMVGRKDTPPSPNQSKFERIKGLLPLWKSG</sequence>
<evidence type="ECO:0000313" key="4">
    <source>
        <dbReference type="Proteomes" id="UP000019478"/>
    </source>
</evidence>
<dbReference type="EMBL" id="AMGY01000004">
    <property type="protein sequence ID" value="EXJ84330.1"/>
    <property type="molecule type" value="Genomic_DNA"/>
</dbReference>
<dbReference type="Proteomes" id="UP000019478">
    <property type="component" value="Unassembled WGS sequence"/>
</dbReference>
<dbReference type="OrthoDB" id="4154024at2759"/>
<dbReference type="HOGENOM" id="CLU_058256_0_0_1"/>
<protein>
    <recommendedName>
        <fullName evidence="2">Myb-like DNA-binding domain-containing protein</fullName>
    </recommendedName>
</protein>
<dbReference type="AlphaFoldDB" id="W9Y3X3"/>
<feature type="compositionally biased region" description="Basic and acidic residues" evidence="1">
    <location>
        <begin position="156"/>
        <end position="165"/>
    </location>
</feature>
<feature type="compositionally biased region" description="Polar residues" evidence="1">
    <location>
        <begin position="62"/>
        <end position="81"/>
    </location>
</feature>
<feature type="region of interest" description="Disordered" evidence="1">
    <location>
        <begin position="55"/>
        <end position="259"/>
    </location>
</feature>
<evidence type="ECO:0000256" key="1">
    <source>
        <dbReference type="SAM" id="MobiDB-lite"/>
    </source>
</evidence>
<feature type="region of interest" description="Disordered" evidence="1">
    <location>
        <begin position="285"/>
        <end position="359"/>
    </location>
</feature>
<comment type="caution">
    <text evidence="3">The sequence shown here is derived from an EMBL/GenBank/DDBJ whole genome shotgun (WGS) entry which is preliminary data.</text>
</comment>
<gene>
    <name evidence="3" type="ORF">A1O3_04997</name>
</gene>
<feature type="compositionally biased region" description="Polar residues" evidence="1">
    <location>
        <begin position="192"/>
        <end position="202"/>
    </location>
</feature>
<evidence type="ECO:0000313" key="3">
    <source>
        <dbReference type="EMBL" id="EXJ84330.1"/>
    </source>
</evidence>
<dbReference type="Pfam" id="PF22980">
    <property type="entry name" value="Myb_DNA-bind_8"/>
    <property type="match status" value="1"/>
</dbReference>
<evidence type="ECO:0000259" key="2">
    <source>
        <dbReference type="Pfam" id="PF22980"/>
    </source>
</evidence>
<dbReference type="InterPro" id="IPR054505">
    <property type="entry name" value="Myb_DNA-bind_8"/>
</dbReference>
<feature type="domain" description="Myb-like DNA-binding" evidence="2">
    <location>
        <begin position="8"/>
        <end position="55"/>
    </location>
</feature>
<keyword evidence="4" id="KW-1185">Reference proteome</keyword>
<feature type="compositionally biased region" description="Polar residues" evidence="1">
    <location>
        <begin position="230"/>
        <end position="250"/>
    </location>
</feature>
<organism evidence="3 4">
    <name type="scientific">Capronia epimyces CBS 606.96</name>
    <dbReference type="NCBI Taxonomy" id="1182542"/>
    <lineage>
        <taxon>Eukaryota</taxon>
        <taxon>Fungi</taxon>
        <taxon>Dikarya</taxon>
        <taxon>Ascomycota</taxon>
        <taxon>Pezizomycotina</taxon>
        <taxon>Eurotiomycetes</taxon>
        <taxon>Chaetothyriomycetidae</taxon>
        <taxon>Chaetothyriales</taxon>
        <taxon>Herpotrichiellaceae</taxon>
        <taxon>Capronia</taxon>
    </lineage>
</organism>
<reference evidence="3 4" key="1">
    <citation type="submission" date="2013-03" db="EMBL/GenBank/DDBJ databases">
        <title>The Genome Sequence of Capronia epimyces CBS 606.96.</title>
        <authorList>
            <consortium name="The Broad Institute Genomics Platform"/>
            <person name="Cuomo C."/>
            <person name="de Hoog S."/>
            <person name="Gorbushina A."/>
            <person name="Walker B."/>
            <person name="Young S.K."/>
            <person name="Zeng Q."/>
            <person name="Gargeya S."/>
            <person name="Fitzgerald M."/>
            <person name="Haas B."/>
            <person name="Abouelleil A."/>
            <person name="Allen A.W."/>
            <person name="Alvarado L."/>
            <person name="Arachchi H.M."/>
            <person name="Berlin A.M."/>
            <person name="Chapman S.B."/>
            <person name="Gainer-Dewar J."/>
            <person name="Goldberg J."/>
            <person name="Griggs A."/>
            <person name="Gujja S."/>
            <person name="Hansen M."/>
            <person name="Howarth C."/>
            <person name="Imamovic A."/>
            <person name="Ireland A."/>
            <person name="Larimer J."/>
            <person name="McCowan C."/>
            <person name="Murphy C."/>
            <person name="Pearson M."/>
            <person name="Poon T.W."/>
            <person name="Priest M."/>
            <person name="Roberts A."/>
            <person name="Saif S."/>
            <person name="Shea T."/>
            <person name="Sisk P."/>
            <person name="Sykes S."/>
            <person name="Wortman J."/>
            <person name="Nusbaum C."/>
            <person name="Birren B."/>
        </authorList>
    </citation>
    <scope>NUCLEOTIDE SEQUENCE [LARGE SCALE GENOMIC DNA]</scope>
    <source>
        <strain evidence="3 4">CBS 606.96</strain>
    </source>
</reference>
<dbReference type="STRING" id="1182542.W9Y3X3"/>
<feature type="compositionally biased region" description="Acidic residues" evidence="1">
    <location>
        <begin position="166"/>
        <end position="175"/>
    </location>
</feature>
<dbReference type="GeneID" id="19169115"/>
<feature type="compositionally biased region" description="Basic and acidic residues" evidence="1">
    <location>
        <begin position="86"/>
        <end position="108"/>
    </location>
</feature>
<feature type="compositionally biased region" description="Basic and acidic residues" evidence="1">
    <location>
        <begin position="313"/>
        <end position="337"/>
    </location>
</feature>
<dbReference type="RefSeq" id="XP_007733315.1">
    <property type="nucleotide sequence ID" value="XM_007735125.1"/>
</dbReference>
<name>W9Y3X3_9EURO</name>
<proteinExistence type="predicted"/>
<feature type="compositionally biased region" description="Basic residues" evidence="1">
    <location>
        <begin position="203"/>
        <end position="218"/>
    </location>
</feature>